<accession>A0A238BN65</accession>
<proteinExistence type="predicted"/>
<organism evidence="2 3">
    <name type="scientific">Onchocerca flexuosa</name>
    <dbReference type="NCBI Taxonomy" id="387005"/>
    <lineage>
        <taxon>Eukaryota</taxon>
        <taxon>Metazoa</taxon>
        <taxon>Ecdysozoa</taxon>
        <taxon>Nematoda</taxon>
        <taxon>Chromadorea</taxon>
        <taxon>Rhabditida</taxon>
        <taxon>Spirurina</taxon>
        <taxon>Spiruromorpha</taxon>
        <taxon>Filarioidea</taxon>
        <taxon>Onchocercidae</taxon>
        <taxon>Onchocerca</taxon>
    </lineage>
</organism>
<keyword evidence="1" id="KW-1133">Transmembrane helix</keyword>
<dbReference type="AlphaFoldDB" id="A0A238BN65"/>
<feature type="transmembrane region" description="Helical" evidence="1">
    <location>
        <begin position="32"/>
        <end position="56"/>
    </location>
</feature>
<protein>
    <submittedName>
        <fullName evidence="2">Uncharacterized protein</fullName>
    </submittedName>
</protein>
<keyword evidence="1" id="KW-0812">Transmembrane</keyword>
<evidence type="ECO:0000256" key="1">
    <source>
        <dbReference type="SAM" id="Phobius"/>
    </source>
</evidence>
<evidence type="ECO:0000313" key="2">
    <source>
        <dbReference type="EMBL" id="OZC06682.1"/>
    </source>
</evidence>
<evidence type="ECO:0000313" key="3">
    <source>
        <dbReference type="Proteomes" id="UP000242913"/>
    </source>
</evidence>
<dbReference type="Proteomes" id="UP000242913">
    <property type="component" value="Unassembled WGS sequence"/>
</dbReference>
<dbReference type="EMBL" id="KZ270074">
    <property type="protein sequence ID" value="OZC06682.1"/>
    <property type="molecule type" value="Genomic_DNA"/>
</dbReference>
<keyword evidence="1" id="KW-0472">Membrane</keyword>
<reference evidence="2 3" key="1">
    <citation type="submission" date="2015-12" db="EMBL/GenBank/DDBJ databases">
        <title>Draft genome of the nematode, Onchocerca flexuosa.</title>
        <authorList>
            <person name="Mitreva M."/>
        </authorList>
    </citation>
    <scope>NUCLEOTIDE SEQUENCE [LARGE SCALE GENOMIC DNA]</scope>
    <source>
        <strain evidence="2">Red Deer</strain>
    </source>
</reference>
<dbReference type="OrthoDB" id="5877627at2759"/>
<gene>
    <name evidence="2" type="ORF">X798_06338</name>
</gene>
<sequence>MQIFVVIFIKFATLSSDSNLLNLITDNKEKTLLCLLLSLLAGLTMLLIACAISGCYRRRTKRKNSKVKGNEETIRAIRPTELSTLIANNHSTSAYVDSHSRISFDIGDLSNNKKSFLRFTQITPPRIPQNIHSYS</sequence>
<name>A0A238BN65_9BILA</name>
<keyword evidence="3" id="KW-1185">Reference proteome</keyword>